<evidence type="ECO:0000259" key="13">
    <source>
        <dbReference type="PROSITE" id="PS51192"/>
    </source>
</evidence>
<feature type="binding site" evidence="12">
    <location>
        <position position="526"/>
    </location>
    <ligand>
        <name>Zn(2+)</name>
        <dbReference type="ChEBI" id="CHEBI:29105"/>
        <label>1</label>
    </ligand>
</feature>
<evidence type="ECO:0000256" key="11">
    <source>
        <dbReference type="ARBA" id="ARBA00048988"/>
    </source>
</evidence>
<dbReference type="PANTHER" id="PTHR30580">
    <property type="entry name" value="PRIMOSOMAL PROTEIN N"/>
    <property type="match status" value="1"/>
</dbReference>
<gene>
    <name evidence="12 15" type="primary">priA</name>
    <name evidence="15" type="ORF">IAB08_07625</name>
</gene>
<sequence length="819" mass="93029">MSVFVDVLLPLPLHAAFTYSVPVGMQAEVKVGVRVCVPFGRSKVYAGLVRKVHGEQPEAYDLREIISVLDEESVVDENQFRFWEWMSSYYLCTEGEVMAAALPSGFKLDSETKLVLNPDFDGDISGLNEKQLDIIEALGRKPEITMEEASKAASQLKVFPLVRGLRERGVILVKEEISERYRPLSEDYIRWGDAYMDNPQAQQAVFDRVEKKSFKQLEVLMAYVSLFSQAEDGWVRRALVSGKVANAAAPLQALLKKGVLCSRKKHKSRLELLSDRAGEAVDVVLSEAQQQAFQDIKAGLAQKEVCLLHGVTSSGKTEIYIRLIQEVLEQGKQALFLLPEIALSAQMIVRLRRYFGDRVGVYHSRYNEPEKVEIWKNTGSRYQVILGARSALFLPYKNLGLVIVDEEHEGSYKQQDPAPRYHARDAAVFLAHLHGAKTVLGSATPSLESYYNALHGKYALATLFTRYGGVKLPSVLVSDLKEEKRQKSMQGIFSSLLVSKMKDALANGKQVILFQNRRGFSARLECEACGYVPVCENCDVTLTYHKHRGVLMCHYCGYAIPQMHVCPECGSPKMQLRGTGTERIEEDLSLLFPDAKVGRMDLDSTRGKGAYHKLIEDFQDRRIDILVGTQMVTKGLDFDNVAVVGIVDADSLISFPDFRSYERSFQLMTQVSGRAGRKNGGGEVVIQTYHPDYQVVIDVMNSDYASMFHTQLQDRLVFKYPPFYRLVRLSVRHKDEHLVREASEALALILRKIYGDRVLGPEYPLVARINTYYIRDILIKFERSPLIERMKQRLRECLEEFWKDVRWRRVRILVDVDPY</sequence>
<dbReference type="AlphaFoldDB" id="A0A9D9H1S7"/>
<dbReference type="GO" id="GO:0006302">
    <property type="term" value="P:double-strand break repair"/>
    <property type="evidence" value="ECO:0007669"/>
    <property type="project" value="InterPro"/>
</dbReference>
<dbReference type="InterPro" id="IPR005259">
    <property type="entry name" value="PriA"/>
</dbReference>
<keyword evidence="6 12" id="KW-0347">Helicase</keyword>
<dbReference type="InterPro" id="IPR040498">
    <property type="entry name" value="PriA_CRR"/>
</dbReference>
<keyword evidence="9 12" id="KW-0238">DNA-binding</keyword>
<evidence type="ECO:0000256" key="10">
    <source>
        <dbReference type="ARBA" id="ARBA00023235"/>
    </source>
</evidence>
<dbReference type="CDD" id="cd18804">
    <property type="entry name" value="SF2_C_priA"/>
    <property type="match status" value="1"/>
</dbReference>
<feature type="binding site" evidence="12">
    <location>
        <position position="556"/>
    </location>
    <ligand>
        <name>Zn(2+)</name>
        <dbReference type="ChEBI" id="CHEBI:29105"/>
        <label>2</label>
    </ligand>
</feature>
<feature type="binding site" evidence="12">
    <location>
        <position position="566"/>
    </location>
    <ligand>
        <name>Zn(2+)</name>
        <dbReference type="ChEBI" id="CHEBI:29105"/>
        <label>1</label>
    </ligand>
</feature>
<feature type="domain" description="Helicase ATP-binding" evidence="13">
    <location>
        <begin position="297"/>
        <end position="463"/>
    </location>
</feature>
<feature type="binding site" evidence="12">
    <location>
        <position position="529"/>
    </location>
    <ligand>
        <name>Zn(2+)</name>
        <dbReference type="ChEBI" id="CHEBI:29105"/>
        <label>1</label>
    </ligand>
</feature>
<comment type="cofactor">
    <cofactor evidence="12">
        <name>Zn(2+)</name>
        <dbReference type="ChEBI" id="CHEBI:29105"/>
    </cofactor>
    <text evidence="12">Binds 2 zinc ions per subunit.</text>
</comment>
<evidence type="ECO:0000256" key="12">
    <source>
        <dbReference type="HAMAP-Rule" id="MF_00983"/>
    </source>
</evidence>
<reference evidence="15" key="2">
    <citation type="journal article" date="2021" name="PeerJ">
        <title>Extensive microbial diversity within the chicken gut microbiome revealed by metagenomics and culture.</title>
        <authorList>
            <person name="Gilroy R."/>
            <person name="Ravi A."/>
            <person name="Getino M."/>
            <person name="Pursley I."/>
            <person name="Horton D.L."/>
            <person name="Alikhan N.F."/>
            <person name="Baker D."/>
            <person name="Gharbi K."/>
            <person name="Hall N."/>
            <person name="Watson M."/>
            <person name="Adriaenssens E.M."/>
            <person name="Foster-Nyarko E."/>
            <person name="Jarju S."/>
            <person name="Secka A."/>
            <person name="Antonio M."/>
            <person name="Oren A."/>
            <person name="Chaudhuri R.R."/>
            <person name="La Ragione R."/>
            <person name="Hildebrand F."/>
            <person name="Pallen M.J."/>
        </authorList>
    </citation>
    <scope>NUCLEOTIDE SEQUENCE</scope>
    <source>
        <strain evidence="15">2889</strain>
    </source>
</reference>
<evidence type="ECO:0000256" key="3">
    <source>
        <dbReference type="ARBA" id="ARBA00022723"/>
    </source>
</evidence>
<dbReference type="SMART" id="SM00490">
    <property type="entry name" value="HELICc"/>
    <property type="match status" value="1"/>
</dbReference>
<dbReference type="GO" id="GO:0006270">
    <property type="term" value="P:DNA replication initiation"/>
    <property type="evidence" value="ECO:0007669"/>
    <property type="project" value="TreeGrafter"/>
</dbReference>
<dbReference type="GO" id="GO:0006269">
    <property type="term" value="P:DNA replication, synthesis of primer"/>
    <property type="evidence" value="ECO:0007669"/>
    <property type="project" value="UniProtKB-KW"/>
</dbReference>
<feature type="binding site" evidence="12">
    <location>
        <position position="535"/>
    </location>
    <ligand>
        <name>Zn(2+)</name>
        <dbReference type="ChEBI" id="CHEBI:29105"/>
        <label>2</label>
    </ligand>
</feature>
<dbReference type="Proteomes" id="UP000823612">
    <property type="component" value="Unassembled WGS sequence"/>
</dbReference>
<dbReference type="GO" id="GO:1990077">
    <property type="term" value="C:primosome complex"/>
    <property type="evidence" value="ECO:0007669"/>
    <property type="project" value="UniProtKB-UniRule"/>
</dbReference>
<dbReference type="InterPro" id="IPR027417">
    <property type="entry name" value="P-loop_NTPase"/>
</dbReference>
<dbReference type="EMBL" id="JADIMZ010000111">
    <property type="protein sequence ID" value="MBO8433146.1"/>
    <property type="molecule type" value="Genomic_DNA"/>
</dbReference>
<evidence type="ECO:0000313" key="15">
    <source>
        <dbReference type="EMBL" id="MBO8433146.1"/>
    </source>
</evidence>
<keyword evidence="10 12" id="KW-0413">Isomerase</keyword>
<dbReference type="FunFam" id="3.40.50.300:FF:000489">
    <property type="entry name" value="Primosome assembly protein PriA"/>
    <property type="match status" value="1"/>
</dbReference>
<keyword evidence="3 12" id="KW-0479">Metal-binding</keyword>
<proteinExistence type="inferred from homology"/>
<dbReference type="InterPro" id="IPR041222">
    <property type="entry name" value="PriA_3primeBD"/>
</dbReference>
<comment type="function">
    <text evidence="12">Initiates the restart of stalled replication forks, which reloads the replicative helicase on sites other than the origin of replication. Recognizes and binds to abandoned replication forks and remodels them to uncover a helicase loading site. Promotes assembly of the primosome at these replication forks.</text>
</comment>
<evidence type="ECO:0000256" key="4">
    <source>
        <dbReference type="ARBA" id="ARBA00022741"/>
    </source>
</evidence>
<dbReference type="Pfam" id="PF18319">
    <property type="entry name" value="Zn_ribbon_PriA"/>
    <property type="match status" value="1"/>
</dbReference>
<keyword evidence="1 12" id="KW-0639">Primosome</keyword>
<evidence type="ECO:0000256" key="8">
    <source>
        <dbReference type="ARBA" id="ARBA00022840"/>
    </source>
</evidence>
<keyword evidence="4 12" id="KW-0547">Nucleotide-binding</keyword>
<dbReference type="Gene3D" id="3.40.50.300">
    <property type="entry name" value="P-loop containing nucleotide triphosphate hydrolases"/>
    <property type="match status" value="2"/>
</dbReference>
<comment type="similarity">
    <text evidence="12">Belongs to the helicase family. PriA subfamily.</text>
</comment>
<dbReference type="NCBIfam" id="TIGR00595">
    <property type="entry name" value="priA"/>
    <property type="match status" value="1"/>
</dbReference>
<dbReference type="Pfam" id="PF18074">
    <property type="entry name" value="PriA_C"/>
    <property type="match status" value="1"/>
</dbReference>
<dbReference type="GO" id="GO:0016787">
    <property type="term" value="F:hydrolase activity"/>
    <property type="evidence" value="ECO:0007669"/>
    <property type="project" value="UniProtKB-KW"/>
</dbReference>
<dbReference type="GO" id="GO:0008270">
    <property type="term" value="F:zinc ion binding"/>
    <property type="evidence" value="ECO:0007669"/>
    <property type="project" value="UniProtKB-UniRule"/>
</dbReference>
<feature type="binding site" evidence="12">
    <location>
        <position position="569"/>
    </location>
    <ligand>
        <name>Zn(2+)</name>
        <dbReference type="ChEBI" id="CHEBI:29105"/>
        <label>1</label>
    </ligand>
</feature>
<comment type="catalytic activity">
    <reaction evidence="12">
        <text>Couples ATP hydrolysis with the unwinding of duplex DNA by translocating in the 3'-5' direction.</text>
        <dbReference type="EC" id="5.6.2.4"/>
    </reaction>
</comment>
<evidence type="ECO:0000256" key="9">
    <source>
        <dbReference type="ARBA" id="ARBA00023125"/>
    </source>
</evidence>
<dbReference type="InterPro" id="IPR042115">
    <property type="entry name" value="PriA_3primeBD_sf"/>
</dbReference>
<comment type="catalytic activity">
    <reaction evidence="11 12">
        <text>ATP + H2O = ADP + phosphate + H(+)</text>
        <dbReference type="Rhea" id="RHEA:13065"/>
        <dbReference type="ChEBI" id="CHEBI:15377"/>
        <dbReference type="ChEBI" id="CHEBI:15378"/>
        <dbReference type="ChEBI" id="CHEBI:30616"/>
        <dbReference type="ChEBI" id="CHEBI:43474"/>
        <dbReference type="ChEBI" id="CHEBI:456216"/>
        <dbReference type="EC" id="5.6.2.4"/>
    </reaction>
</comment>
<dbReference type="CDD" id="cd17929">
    <property type="entry name" value="DEXHc_priA"/>
    <property type="match status" value="1"/>
</dbReference>
<feature type="binding site" evidence="12">
    <location>
        <position position="553"/>
    </location>
    <ligand>
        <name>Zn(2+)</name>
        <dbReference type="ChEBI" id="CHEBI:29105"/>
        <label>2</label>
    </ligand>
</feature>
<dbReference type="GO" id="GO:0006310">
    <property type="term" value="P:DNA recombination"/>
    <property type="evidence" value="ECO:0007669"/>
    <property type="project" value="InterPro"/>
</dbReference>
<dbReference type="SMART" id="SM00487">
    <property type="entry name" value="DEXDc"/>
    <property type="match status" value="1"/>
</dbReference>
<dbReference type="FunFam" id="3.40.1440.60:FF:000001">
    <property type="entry name" value="Primosomal protein N"/>
    <property type="match status" value="1"/>
</dbReference>
<dbReference type="GO" id="GO:0003677">
    <property type="term" value="F:DNA binding"/>
    <property type="evidence" value="ECO:0007669"/>
    <property type="project" value="UniProtKB-UniRule"/>
</dbReference>
<reference evidence="15" key="1">
    <citation type="submission" date="2020-10" db="EMBL/GenBank/DDBJ databases">
        <authorList>
            <person name="Gilroy R."/>
        </authorList>
    </citation>
    <scope>NUCLEOTIDE SEQUENCE</scope>
    <source>
        <strain evidence="15">2889</strain>
    </source>
</reference>
<comment type="subunit">
    <text evidence="12">Component of the replication restart primosome.</text>
</comment>
<dbReference type="HAMAP" id="MF_00983">
    <property type="entry name" value="PriA"/>
    <property type="match status" value="1"/>
</dbReference>
<comment type="caution">
    <text evidence="15">The sequence shown here is derived from an EMBL/GenBank/DDBJ whole genome shotgun (WGS) entry which is preliminary data.</text>
</comment>
<keyword evidence="5 12" id="KW-0378">Hydrolase</keyword>
<dbReference type="Pfam" id="PF00270">
    <property type="entry name" value="DEAD"/>
    <property type="match status" value="1"/>
</dbReference>
<evidence type="ECO:0000256" key="2">
    <source>
        <dbReference type="ARBA" id="ARBA00022705"/>
    </source>
</evidence>
<feature type="domain" description="Helicase C-terminal" evidence="14">
    <location>
        <begin position="559"/>
        <end position="716"/>
    </location>
</feature>
<dbReference type="Gene3D" id="3.40.1440.60">
    <property type="entry name" value="PriA, 3(prime) DNA-binding domain"/>
    <property type="match status" value="1"/>
</dbReference>
<dbReference type="InterPro" id="IPR011545">
    <property type="entry name" value="DEAD/DEAH_box_helicase_dom"/>
</dbReference>
<dbReference type="PROSITE" id="PS51192">
    <property type="entry name" value="HELICASE_ATP_BIND_1"/>
    <property type="match status" value="1"/>
</dbReference>
<dbReference type="GO" id="GO:0043138">
    <property type="term" value="F:3'-5' DNA helicase activity"/>
    <property type="evidence" value="ECO:0007669"/>
    <property type="project" value="UniProtKB-EC"/>
</dbReference>
<feature type="binding site" evidence="12">
    <location>
        <position position="538"/>
    </location>
    <ligand>
        <name>Zn(2+)</name>
        <dbReference type="ChEBI" id="CHEBI:29105"/>
        <label>2</label>
    </ligand>
</feature>
<organism evidence="15 16">
    <name type="scientific">Candidatus Pullibacteroides excrementavium</name>
    <dbReference type="NCBI Taxonomy" id="2840905"/>
    <lineage>
        <taxon>Bacteria</taxon>
        <taxon>Pseudomonadati</taxon>
        <taxon>Bacteroidota</taxon>
        <taxon>Bacteroidia</taxon>
        <taxon>Bacteroidales</taxon>
        <taxon>Candidatus Pullibacteroides</taxon>
    </lineage>
</organism>
<evidence type="ECO:0000256" key="6">
    <source>
        <dbReference type="ARBA" id="ARBA00022806"/>
    </source>
</evidence>
<dbReference type="InterPro" id="IPR041236">
    <property type="entry name" value="PriA_C"/>
</dbReference>
<dbReference type="Pfam" id="PF17764">
    <property type="entry name" value="PriA_3primeBD"/>
    <property type="match status" value="1"/>
</dbReference>
<accession>A0A9D9H1S7</accession>
<name>A0A9D9H1S7_9BACT</name>
<evidence type="ECO:0000256" key="7">
    <source>
        <dbReference type="ARBA" id="ARBA00022833"/>
    </source>
</evidence>
<dbReference type="GO" id="GO:0005524">
    <property type="term" value="F:ATP binding"/>
    <property type="evidence" value="ECO:0007669"/>
    <property type="project" value="UniProtKB-UniRule"/>
</dbReference>
<keyword evidence="8 12" id="KW-0067">ATP-binding</keyword>
<dbReference type="InterPro" id="IPR001650">
    <property type="entry name" value="Helicase_C-like"/>
</dbReference>
<evidence type="ECO:0000256" key="1">
    <source>
        <dbReference type="ARBA" id="ARBA00022515"/>
    </source>
</evidence>
<evidence type="ECO:0000259" key="14">
    <source>
        <dbReference type="PROSITE" id="PS51194"/>
    </source>
</evidence>
<dbReference type="SUPFAM" id="SSF52540">
    <property type="entry name" value="P-loop containing nucleoside triphosphate hydrolases"/>
    <property type="match status" value="2"/>
</dbReference>
<evidence type="ECO:0000313" key="16">
    <source>
        <dbReference type="Proteomes" id="UP000823612"/>
    </source>
</evidence>
<dbReference type="PANTHER" id="PTHR30580:SF0">
    <property type="entry name" value="PRIMOSOMAL PROTEIN N"/>
    <property type="match status" value="1"/>
</dbReference>
<keyword evidence="7 12" id="KW-0862">Zinc</keyword>
<keyword evidence="2 12" id="KW-0235">DNA replication</keyword>
<dbReference type="PROSITE" id="PS51194">
    <property type="entry name" value="HELICASE_CTER"/>
    <property type="match status" value="1"/>
</dbReference>
<evidence type="ECO:0000256" key="5">
    <source>
        <dbReference type="ARBA" id="ARBA00022801"/>
    </source>
</evidence>
<dbReference type="Pfam" id="PF00271">
    <property type="entry name" value="Helicase_C"/>
    <property type="match status" value="1"/>
</dbReference>
<dbReference type="EC" id="5.6.2.4" evidence="12"/>
<protein>
    <recommendedName>
        <fullName evidence="12">Replication restart protein PriA</fullName>
    </recommendedName>
    <alternativeName>
        <fullName evidence="12">ATP-dependent DNA helicase PriA</fullName>
        <ecNumber evidence="12">5.6.2.4</ecNumber>
    </alternativeName>
    <alternativeName>
        <fullName evidence="12">DNA 3'-5' helicase PriA</fullName>
    </alternativeName>
</protein>
<dbReference type="InterPro" id="IPR014001">
    <property type="entry name" value="Helicase_ATP-bd"/>
</dbReference>